<evidence type="ECO:0000256" key="2">
    <source>
        <dbReference type="ARBA" id="ARBA00022448"/>
    </source>
</evidence>
<keyword evidence="5" id="KW-0547">Nucleotide-binding</keyword>
<evidence type="ECO:0000256" key="4">
    <source>
        <dbReference type="ARBA" id="ARBA00022692"/>
    </source>
</evidence>
<evidence type="ECO:0000256" key="5">
    <source>
        <dbReference type="ARBA" id="ARBA00022741"/>
    </source>
</evidence>
<dbReference type="InterPro" id="IPR027417">
    <property type="entry name" value="P-loop_NTPase"/>
</dbReference>
<dbReference type="SMART" id="SM00382">
    <property type="entry name" value="AAA"/>
    <property type="match status" value="1"/>
</dbReference>
<evidence type="ECO:0000256" key="6">
    <source>
        <dbReference type="ARBA" id="ARBA00022840"/>
    </source>
</evidence>
<sequence length="623" mass="69904">MRNFISIHKTGFRLLRMIHSEDSIIIPLHLLELCFSVAQIYVSLFLTSALIDILLAGAYEQAAWLAMALLGTNLVFGVSIHLIRRRFKGLRTKIWLLFYVWLREKSFSMDYETMEKAEVSEKILFSERTSDMYGGLGMVLYHYCDILKAVLNVLLSSGLVLYLCLAGSGDLSGIPGILAGPVPSVILFAVVLGGMAYGSWKVFRRFAVKQTEIFQAHTGVENQLSYLMNHVFGDPKAGKMIRLYGMEEMILKNAHVFYRKSRDYFGRMCRVGREESDANKVVNSFFTMASYLLVTMKAVTGAITVGAFTRYAGALNQFGGACFTFITAHGELRKICTYMQEFLAFLDMDSLHAKGTIPVEKRSDGEYEIAFEHVSFQYPGSSGPVLRDVNCRIRIKGKMAVVGRNGAGKSTFIKLLCGLYEPTEGQITLNGVDIRKYDEEEYRRLFGVVFQDFTLFSLPVWENVAAGFPYQEDKLWEALEQADAGETVRKMEKGADTWLYKDLEDGVEVSGGEAQKLALARALYKDAPVVILDEPTAALDPKAEAEVYARFNQMVEGRTSIYISHRMSSCRFCEDIIVFDAGRIVERGSHGELIAAGGYYAGLWNAQAKYYREPGDSSRDFSL</sequence>
<dbReference type="EMBL" id="OFSM01000009">
    <property type="protein sequence ID" value="SOY29360.1"/>
    <property type="molecule type" value="Genomic_DNA"/>
</dbReference>
<keyword evidence="6 11" id="KW-0067">ATP-binding</keyword>
<dbReference type="InterPro" id="IPR017871">
    <property type="entry name" value="ABC_transporter-like_CS"/>
</dbReference>
<dbReference type="FunFam" id="3.40.50.300:FF:000854">
    <property type="entry name" value="Multidrug ABC transporter ATP-binding protein"/>
    <property type="match status" value="1"/>
</dbReference>
<dbReference type="Gene3D" id="3.40.50.300">
    <property type="entry name" value="P-loop containing nucleotide triphosphate hydrolases"/>
    <property type="match status" value="1"/>
</dbReference>
<dbReference type="EC" id="3.6.3.-" evidence="11"/>
<proteinExistence type="predicted"/>
<evidence type="ECO:0000256" key="7">
    <source>
        <dbReference type="ARBA" id="ARBA00022989"/>
    </source>
</evidence>
<dbReference type="InterPro" id="IPR036640">
    <property type="entry name" value="ABC1_TM_sf"/>
</dbReference>
<evidence type="ECO:0000256" key="8">
    <source>
        <dbReference type="ARBA" id="ARBA00023136"/>
    </source>
</evidence>
<dbReference type="RefSeq" id="WP_172455059.1">
    <property type="nucleotide sequence ID" value="NZ_JANJZD010000009.1"/>
</dbReference>
<feature type="domain" description="ABC transporter" evidence="10">
    <location>
        <begin position="369"/>
        <end position="606"/>
    </location>
</feature>
<organism evidence="11 12">
    <name type="scientific">Acetatifactor muris</name>
    <dbReference type="NCBI Taxonomy" id="879566"/>
    <lineage>
        <taxon>Bacteria</taxon>
        <taxon>Bacillati</taxon>
        <taxon>Bacillota</taxon>
        <taxon>Clostridia</taxon>
        <taxon>Lachnospirales</taxon>
        <taxon>Lachnospiraceae</taxon>
        <taxon>Acetatifactor</taxon>
    </lineage>
</organism>
<evidence type="ECO:0000313" key="12">
    <source>
        <dbReference type="Proteomes" id="UP000236311"/>
    </source>
</evidence>
<keyword evidence="12" id="KW-1185">Reference proteome</keyword>
<keyword evidence="8 9" id="KW-0472">Membrane</keyword>
<dbReference type="InterPro" id="IPR003593">
    <property type="entry name" value="AAA+_ATPase"/>
</dbReference>
<evidence type="ECO:0000259" key="10">
    <source>
        <dbReference type="PROSITE" id="PS50893"/>
    </source>
</evidence>
<dbReference type="GO" id="GO:0016887">
    <property type="term" value="F:ATP hydrolysis activity"/>
    <property type="evidence" value="ECO:0007669"/>
    <property type="project" value="InterPro"/>
</dbReference>
<keyword evidence="7 9" id="KW-1133">Transmembrane helix</keyword>
<feature type="transmembrane region" description="Helical" evidence="9">
    <location>
        <begin position="23"/>
        <end position="42"/>
    </location>
</feature>
<keyword evidence="2" id="KW-0813">Transport</keyword>
<dbReference type="PROSITE" id="PS50893">
    <property type="entry name" value="ABC_TRANSPORTER_2"/>
    <property type="match status" value="1"/>
</dbReference>
<feature type="transmembrane region" description="Helical" evidence="9">
    <location>
        <begin position="149"/>
        <end position="168"/>
    </location>
</feature>
<feature type="transmembrane region" description="Helical" evidence="9">
    <location>
        <begin position="174"/>
        <end position="197"/>
    </location>
</feature>
<dbReference type="SUPFAM" id="SSF90123">
    <property type="entry name" value="ABC transporter transmembrane region"/>
    <property type="match status" value="1"/>
</dbReference>
<dbReference type="GO" id="GO:0005886">
    <property type="term" value="C:plasma membrane"/>
    <property type="evidence" value="ECO:0007669"/>
    <property type="project" value="UniProtKB-SubCell"/>
</dbReference>
<gene>
    <name evidence="11" type="ORF">AMURIS_02075</name>
</gene>
<keyword evidence="11" id="KW-0378">Hydrolase</keyword>
<dbReference type="PANTHER" id="PTHR24221">
    <property type="entry name" value="ATP-BINDING CASSETTE SUB-FAMILY B"/>
    <property type="match status" value="1"/>
</dbReference>
<dbReference type="InterPro" id="IPR039421">
    <property type="entry name" value="Type_1_exporter"/>
</dbReference>
<evidence type="ECO:0000313" key="11">
    <source>
        <dbReference type="EMBL" id="SOY29360.1"/>
    </source>
</evidence>
<protein>
    <submittedName>
        <fullName evidence="11">Multidrug export ATP-binding/permease protein</fullName>
        <ecNumber evidence="11">3.6.3.-</ecNumber>
    </submittedName>
</protein>
<evidence type="ECO:0000256" key="9">
    <source>
        <dbReference type="SAM" id="Phobius"/>
    </source>
</evidence>
<evidence type="ECO:0000256" key="1">
    <source>
        <dbReference type="ARBA" id="ARBA00004651"/>
    </source>
</evidence>
<dbReference type="Gene3D" id="1.20.1560.10">
    <property type="entry name" value="ABC transporter type 1, transmembrane domain"/>
    <property type="match status" value="1"/>
</dbReference>
<dbReference type="SUPFAM" id="SSF52540">
    <property type="entry name" value="P-loop containing nucleoside triphosphate hydrolases"/>
    <property type="match status" value="1"/>
</dbReference>
<dbReference type="InterPro" id="IPR003439">
    <property type="entry name" value="ABC_transporter-like_ATP-bd"/>
</dbReference>
<dbReference type="GO" id="GO:0005524">
    <property type="term" value="F:ATP binding"/>
    <property type="evidence" value="ECO:0007669"/>
    <property type="project" value="UniProtKB-KW"/>
</dbReference>
<name>A0A2K4ZFW3_9FIRM</name>
<dbReference type="Proteomes" id="UP000236311">
    <property type="component" value="Unassembled WGS sequence"/>
</dbReference>
<dbReference type="AlphaFoldDB" id="A0A2K4ZFW3"/>
<keyword evidence="4 9" id="KW-0812">Transmembrane</keyword>
<dbReference type="PANTHER" id="PTHR24221:SF646">
    <property type="entry name" value="HAEMOLYSIN SECRETION ATP-BINDING PROTEIN"/>
    <property type="match status" value="1"/>
</dbReference>
<reference evidence="11 12" key="1">
    <citation type="submission" date="2018-01" db="EMBL/GenBank/DDBJ databases">
        <authorList>
            <person name="Gaut B.S."/>
            <person name="Morton B.R."/>
            <person name="Clegg M.T."/>
            <person name="Duvall M.R."/>
        </authorList>
    </citation>
    <scope>NUCLEOTIDE SEQUENCE [LARGE SCALE GENOMIC DNA]</scope>
    <source>
        <strain evidence="11">GP69</strain>
    </source>
</reference>
<comment type="subcellular location">
    <subcellularLocation>
        <location evidence="1">Cell membrane</location>
        <topology evidence="1">Multi-pass membrane protein</topology>
    </subcellularLocation>
</comment>
<evidence type="ECO:0000256" key="3">
    <source>
        <dbReference type="ARBA" id="ARBA00022475"/>
    </source>
</evidence>
<dbReference type="Pfam" id="PF00005">
    <property type="entry name" value="ABC_tran"/>
    <property type="match status" value="1"/>
</dbReference>
<keyword evidence="3" id="KW-1003">Cell membrane</keyword>
<dbReference type="GO" id="GO:0034040">
    <property type="term" value="F:ATPase-coupled lipid transmembrane transporter activity"/>
    <property type="evidence" value="ECO:0007669"/>
    <property type="project" value="TreeGrafter"/>
</dbReference>
<feature type="transmembrane region" description="Helical" evidence="9">
    <location>
        <begin position="62"/>
        <end position="83"/>
    </location>
</feature>
<accession>A0A2K4ZFW3</accession>
<dbReference type="PROSITE" id="PS00211">
    <property type="entry name" value="ABC_TRANSPORTER_1"/>
    <property type="match status" value="1"/>
</dbReference>